<keyword evidence="4" id="KW-1185">Reference proteome</keyword>
<reference evidence="3 4" key="1">
    <citation type="journal article" date="2015" name="Genome Announc.">
        <title>Expanding the biotechnology potential of lactobacilli through comparative genomics of 213 strains and associated genera.</title>
        <authorList>
            <person name="Sun Z."/>
            <person name="Harris H.M."/>
            <person name="McCann A."/>
            <person name="Guo C."/>
            <person name="Argimon S."/>
            <person name="Zhang W."/>
            <person name="Yang X."/>
            <person name="Jeffery I.B."/>
            <person name="Cooney J.C."/>
            <person name="Kagawa T.F."/>
            <person name="Liu W."/>
            <person name="Song Y."/>
            <person name="Salvetti E."/>
            <person name="Wrobel A."/>
            <person name="Rasinkangas P."/>
            <person name="Parkhill J."/>
            <person name="Rea M.C."/>
            <person name="O'Sullivan O."/>
            <person name="Ritari J."/>
            <person name="Douillard F.P."/>
            <person name="Paul Ross R."/>
            <person name="Yang R."/>
            <person name="Briner A.E."/>
            <person name="Felis G.E."/>
            <person name="de Vos W.M."/>
            <person name="Barrangou R."/>
            <person name="Klaenhammer T.R."/>
            <person name="Caufield P.W."/>
            <person name="Cui Y."/>
            <person name="Zhang H."/>
            <person name="O'Toole P.W."/>
        </authorList>
    </citation>
    <scope>NUCLEOTIDE SEQUENCE [LARGE SCALE GENOMIC DNA]</scope>
    <source>
        <strain evidence="3 4">DSM 18793</strain>
    </source>
</reference>
<comment type="function">
    <text evidence="1">Involved in the transposition of the insertion sequence.</text>
</comment>
<dbReference type="PROSITE" id="PS50994">
    <property type="entry name" value="INTEGRASE"/>
    <property type="match status" value="1"/>
</dbReference>
<feature type="domain" description="Integrase catalytic" evidence="2">
    <location>
        <begin position="110"/>
        <end position="271"/>
    </location>
</feature>
<gene>
    <name evidence="3" type="ORF">FC21_GL000443</name>
</gene>
<evidence type="ECO:0000256" key="1">
    <source>
        <dbReference type="ARBA" id="ARBA00002286"/>
    </source>
</evidence>
<dbReference type="PATRIC" id="fig|1423742.4.peg.461"/>
<dbReference type="Pfam" id="PF13276">
    <property type="entry name" value="HTH_21"/>
    <property type="match status" value="1"/>
</dbReference>
<dbReference type="InterPro" id="IPR012337">
    <property type="entry name" value="RNaseH-like_sf"/>
</dbReference>
<accession>A0A0R1UKY9</accession>
<evidence type="ECO:0000313" key="3">
    <source>
        <dbReference type="EMBL" id="KRL92154.1"/>
    </source>
</evidence>
<dbReference type="EMBL" id="AZGC01000061">
    <property type="protein sequence ID" value="KRL92154.1"/>
    <property type="molecule type" value="Genomic_DNA"/>
</dbReference>
<dbReference type="InterPro" id="IPR048020">
    <property type="entry name" value="Transpos_IS3"/>
</dbReference>
<evidence type="ECO:0000259" key="2">
    <source>
        <dbReference type="PROSITE" id="PS50994"/>
    </source>
</evidence>
<dbReference type="PANTHER" id="PTHR46889">
    <property type="entry name" value="TRANSPOSASE INSF FOR INSERTION SEQUENCE IS3B-RELATED"/>
    <property type="match status" value="1"/>
</dbReference>
<evidence type="ECO:0000313" key="4">
    <source>
        <dbReference type="Proteomes" id="UP000051084"/>
    </source>
</evidence>
<dbReference type="InterPro" id="IPR025948">
    <property type="entry name" value="HTH-like_dom"/>
</dbReference>
<protein>
    <submittedName>
        <fullName evidence="3">Transposase</fullName>
    </submittedName>
</protein>
<sequence length="280" mass="33106">MYQYIGISRSGYYQRKQRNNNRSPRQLRKKFILGLIKTIWNKSNRIYGAGKITHVLNDKDAYNLKISELTVGKYMRELGISARYIKCHVQTTCDSDYNNKLVNILDEQFNPSQPNAVWCIDTTYIPVRNGFVYLTSIMDLFSRRIIGWDLSETLEVSNVTPLIERTKKQRHISKPMIIHSDRGSQITSEAYRKATSMMTRSYSKKAFPWDNACIESFHALIKREWLNQFNIYSYHEARRLVFEYIETFYNTVRIHSHCGFKSPKTFEEDYQLKHHKLQAA</sequence>
<proteinExistence type="predicted"/>
<dbReference type="InterPro" id="IPR036397">
    <property type="entry name" value="RNaseH_sf"/>
</dbReference>
<dbReference type="InterPro" id="IPR001584">
    <property type="entry name" value="Integrase_cat-core"/>
</dbReference>
<dbReference type="Pfam" id="PF13683">
    <property type="entry name" value="rve_3"/>
    <property type="match status" value="1"/>
</dbReference>
<dbReference type="Proteomes" id="UP000051084">
    <property type="component" value="Unassembled WGS sequence"/>
</dbReference>
<dbReference type="NCBIfam" id="NF033516">
    <property type="entry name" value="transpos_IS3"/>
    <property type="match status" value="1"/>
</dbReference>
<dbReference type="Pfam" id="PF00665">
    <property type="entry name" value="rve"/>
    <property type="match status" value="1"/>
</dbReference>
<comment type="caution">
    <text evidence="3">The sequence shown here is derived from an EMBL/GenBank/DDBJ whole genome shotgun (WGS) entry which is preliminary data.</text>
</comment>
<dbReference type="InterPro" id="IPR050900">
    <property type="entry name" value="Transposase_IS3/IS150/IS904"/>
</dbReference>
<dbReference type="Gene3D" id="3.30.420.10">
    <property type="entry name" value="Ribonuclease H-like superfamily/Ribonuclease H"/>
    <property type="match status" value="1"/>
</dbReference>
<name>A0A0R1UKY9_9LACO</name>
<dbReference type="STRING" id="417373.GCA_001570685_01559"/>
<dbReference type="PANTHER" id="PTHR46889:SF4">
    <property type="entry name" value="TRANSPOSASE INSO FOR INSERTION SEQUENCE ELEMENT IS911B-RELATED"/>
    <property type="match status" value="1"/>
</dbReference>
<organism evidence="3 4">
    <name type="scientific">Limosilactobacillus equigenerosi DSM 18793 = JCM 14505</name>
    <dbReference type="NCBI Taxonomy" id="1423742"/>
    <lineage>
        <taxon>Bacteria</taxon>
        <taxon>Bacillati</taxon>
        <taxon>Bacillota</taxon>
        <taxon>Bacilli</taxon>
        <taxon>Lactobacillales</taxon>
        <taxon>Lactobacillaceae</taxon>
        <taxon>Limosilactobacillus</taxon>
    </lineage>
</organism>
<dbReference type="GO" id="GO:0015074">
    <property type="term" value="P:DNA integration"/>
    <property type="evidence" value="ECO:0007669"/>
    <property type="project" value="InterPro"/>
</dbReference>
<dbReference type="SUPFAM" id="SSF53098">
    <property type="entry name" value="Ribonuclease H-like"/>
    <property type="match status" value="1"/>
</dbReference>
<dbReference type="AlphaFoldDB" id="A0A0R1UKY9"/>
<dbReference type="GO" id="GO:0003676">
    <property type="term" value="F:nucleic acid binding"/>
    <property type="evidence" value="ECO:0007669"/>
    <property type="project" value="InterPro"/>
</dbReference>